<feature type="compositionally biased region" description="Low complexity" evidence="1">
    <location>
        <begin position="264"/>
        <end position="275"/>
    </location>
</feature>
<dbReference type="InParanoid" id="A0A2V0NYS2"/>
<gene>
    <name evidence="3" type="ORF">Rsub_03041</name>
</gene>
<dbReference type="EMBL" id="BDRX01000019">
    <property type="protein sequence ID" value="GBF90740.1"/>
    <property type="molecule type" value="Genomic_DNA"/>
</dbReference>
<accession>A0A2V0NYS2</accession>
<dbReference type="OrthoDB" id="10686483at2759"/>
<evidence type="ECO:0000256" key="1">
    <source>
        <dbReference type="SAM" id="MobiDB-lite"/>
    </source>
</evidence>
<dbReference type="Proteomes" id="UP000247498">
    <property type="component" value="Unassembled WGS sequence"/>
</dbReference>
<protein>
    <submittedName>
        <fullName evidence="3">Uncharacterized protein</fullName>
    </submittedName>
</protein>
<keyword evidence="2" id="KW-0472">Membrane</keyword>
<evidence type="ECO:0000256" key="2">
    <source>
        <dbReference type="SAM" id="Phobius"/>
    </source>
</evidence>
<proteinExistence type="predicted"/>
<feature type="compositionally biased region" description="Low complexity" evidence="1">
    <location>
        <begin position="16"/>
        <end position="31"/>
    </location>
</feature>
<feature type="transmembrane region" description="Helical" evidence="2">
    <location>
        <begin position="403"/>
        <end position="423"/>
    </location>
</feature>
<keyword evidence="4" id="KW-1185">Reference proteome</keyword>
<name>A0A2V0NYS2_9CHLO</name>
<reference evidence="3 4" key="1">
    <citation type="journal article" date="2018" name="Sci. Rep.">
        <title>Raphidocelis subcapitata (=Pseudokirchneriella subcapitata) provides an insight into genome evolution and environmental adaptations in the Sphaeropleales.</title>
        <authorList>
            <person name="Suzuki S."/>
            <person name="Yamaguchi H."/>
            <person name="Nakajima N."/>
            <person name="Kawachi M."/>
        </authorList>
    </citation>
    <scope>NUCLEOTIDE SEQUENCE [LARGE SCALE GENOMIC DNA]</scope>
    <source>
        <strain evidence="3 4">NIES-35</strain>
    </source>
</reference>
<keyword evidence="2" id="KW-0812">Transmembrane</keyword>
<comment type="caution">
    <text evidence="3">The sequence shown here is derived from an EMBL/GenBank/DDBJ whole genome shotgun (WGS) entry which is preliminary data.</text>
</comment>
<feature type="region of interest" description="Disordered" evidence="1">
    <location>
        <begin position="1"/>
        <end position="42"/>
    </location>
</feature>
<feature type="region of interest" description="Disordered" evidence="1">
    <location>
        <begin position="156"/>
        <end position="196"/>
    </location>
</feature>
<organism evidence="3 4">
    <name type="scientific">Raphidocelis subcapitata</name>
    <dbReference type="NCBI Taxonomy" id="307507"/>
    <lineage>
        <taxon>Eukaryota</taxon>
        <taxon>Viridiplantae</taxon>
        <taxon>Chlorophyta</taxon>
        <taxon>core chlorophytes</taxon>
        <taxon>Chlorophyceae</taxon>
        <taxon>CS clade</taxon>
        <taxon>Sphaeropleales</taxon>
        <taxon>Selenastraceae</taxon>
        <taxon>Raphidocelis</taxon>
    </lineage>
</organism>
<evidence type="ECO:0000313" key="4">
    <source>
        <dbReference type="Proteomes" id="UP000247498"/>
    </source>
</evidence>
<keyword evidence="2" id="KW-1133">Transmembrane helix</keyword>
<feature type="region of interest" description="Disordered" evidence="1">
    <location>
        <begin position="235"/>
        <end position="275"/>
    </location>
</feature>
<evidence type="ECO:0000313" key="3">
    <source>
        <dbReference type="EMBL" id="GBF90740.1"/>
    </source>
</evidence>
<sequence length="429" mass="42854">MPHDEAGGGGSGDGDGPAQPAEAVAPAAAAAPRPPPAALASLSRPQAAMQQLWALARAADRFLCYEPPAMEAAWHPDYAARCEAALDAGERGGERGATTAARACARRGAAAWPPRASAGLPDGVPWPLLRRCAAAGLHPDADVGGGAPLLYRLLSRPLPPPLDEDEEDDDWAGHTSGDGGGGEPSEAPPAGAPRACPVSLPRLLRRATPDLPGPRGATALHLVAVCLVERAHFPPGEEDAGGGGGAGAPGGEEGSGPERGGEGAAAAAAPAAAPADEARWRDGKAFLAQAAADARRADYARAAFAALLAAGWSPGARDARGASAADALAAALRQVRADLVEIRDPRGLPRTALAEFVAAEGAGPERLLELVEAHDAGAAAVEAALAAMAEAAAAAARPGARRAAALLVAIWVALLAVAWRWLAPARAAG</sequence>
<dbReference type="AlphaFoldDB" id="A0A2V0NYS2"/>
<feature type="compositionally biased region" description="Gly residues" evidence="1">
    <location>
        <begin position="241"/>
        <end position="258"/>
    </location>
</feature>